<dbReference type="SMART" id="SM00147">
    <property type="entry name" value="RasGEF"/>
    <property type="match status" value="1"/>
</dbReference>
<dbReference type="GO" id="GO:0007264">
    <property type="term" value="P:small GTPase-mediated signal transduction"/>
    <property type="evidence" value="ECO:0007669"/>
    <property type="project" value="InterPro"/>
</dbReference>
<evidence type="ECO:0000259" key="5">
    <source>
        <dbReference type="PROSITE" id="PS50212"/>
    </source>
</evidence>
<dbReference type="Pfam" id="PF00620">
    <property type="entry name" value="RhoGAP"/>
    <property type="match status" value="1"/>
</dbReference>
<dbReference type="InterPro" id="IPR008936">
    <property type="entry name" value="Rho_GTPase_activation_prot"/>
</dbReference>
<dbReference type="GO" id="GO:0000131">
    <property type="term" value="C:incipient cellular bud site"/>
    <property type="evidence" value="ECO:0007669"/>
    <property type="project" value="EnsemblFungi"/>
</dbReference>
<dbReference type="GO" id="GO:0005886">
    <property type="term" value="C:plasma membrane"/>
    <property type="evidence" value="ECO:0007669"/>
    <property type="project" value="EnsemblFungi"/>
</dbReference>
<dbReference type="Pfam" id="PF00617">
    <property type="entry name" value="RasGEF"/>
    <property type="match status" value="1"/>
</dbReference>
<dbReference type="FunCoup" id="G8ZLJ5">
    <property type="interactions" value="693"/>
</dbReference>
<name>G8ZLJ5_TORDE</name>
<dbReference type="GO" id="GO:0035024">
    <property type="term" value="P:negative regulation of Rho protein signal transduction"/>
    <property type="evidence" value="ECO:0007669"/>
    <property type="project" value="EnsemblFungi"/>
</dbReference>
<dbReference type="InterPro" id="IPR000651">
    <property type="entry name" value="Ras-like_Gua-exchang_fac_N"/>
</dbReference>
<organism evidence="7 8">
    <name type="scientific">Torulaspora delbrueckii</name>
    <name type="common">Yeast</name>
    <name type="synonym">Candida colliculosa</name>
    <dbReference type="NCBI Taxonomy" id="4950"/>
    <lineage>
        <taxon>Eukaryota</taxon>
        <taxon>Fungi</taxon>
        <taxon>Dikarya</taxon>
        <taxon>Ascomycota</taxon>
        <taxon>Saccharomycotina</taxon>
        <taxon>Saccharomycetes</taxon>
        <taxon>Saccharomycetales</taxon>
        <taxon>Saccharomycetaceae</taxon>
        <taxon>Torulaspora</taxon>
    </lineage>
</organism>
<dbReference type="Gene3D" id="1.20.870.10">
    <property type="entry name" value="Son of sevenless (SoS) protein Chain: S domain 1"/>
    <property type="match status" value="1"/>
</dbReference>
<feature type="compositionally biased region" description="Low complexity" evidence="3">
    <location>
        <begin position="35"/>
        <end position="47"/>
    </location>
</feature>
<dbReference type="SUPFAM" id="SSF48350">
    <property type="entry name" value="GTPase activation domain, GAP"/>
    <property type="match status" value="1"/>
</dbReference>
<dbReference type="PANTHER" id="PTHR23176">
    <property type="entry name" value="RHO/RAC/CDC GTPASE-ACTIVATING PROTEIN"/>
    <property type="match status" value="1"/>
</dbReference>
<dbReference type="CDD" id="cd00159">
    <property type="entry name" value="RhoGAP"/>
    <property type="match status" value="1"/>
</dbReference>
<dbReference type="GO" id="GO:0005934">
    <property type="term" value="C:cellular bud tip"/>
    <property type="evidence" value="ECO:0007669"/>
    <property type="project" value="EnsemblFungi"/>
</dbReference>
<evidence type="ECO:0000256" key="3">
    <source>
        <dbReference type="SAM" id="MobiDB-lite"/>
    </source>
</evidence>
<dbReference type="GO" id="GO:0005085">
    <property type="term" value="F:guanyl-nucleotide exchange factor activity"/>
    <property type="evidence" value="ECO:0007669"/>
    <property type="project" value="UniProtKB-KW"/>
</dbReference>
<dbReference type="GO" id="GO:0043332">
    <property type="term" value="C:mating projection tip"/>
    <property type="evidence" value="ECO:0007669"/>
    <property type="project" value="EnsemblFungi"/>
</dbReference>
<dbReference type="InterPro" id="IPR050729">
    <property type="entry name" value="Rho-GAP"/>
</dbReference>
<proteinExistence type="predicted"/>
<dbReference type="PROSITE" id="PS50212">
    <property type="entry name" value="RASGEF_NTER"/>
    <property type="match status" value="1"/>
</dbReference>
<dbReference type="eggNOG" id="KOG1450">
    <property type="taxonomic scope" value="Eukaryota"/>
</dbReference>
<evidence type="ECO:0000256" key="2">
    <source>
        <dbReference type="PROSITE-ProRule" id="PRU00135"/>
    </source>
</evidence>
<dbReference type="InterPro" id="IPR001849">
    <property type="entry name" value="PH_domain"/>
</dbReference>
<feature type="region of interest" description="Disordered" evidence="3">
    <location>
        <begin position="948"/>
        <end position="974"/>
    </location>
</feature>
<dbReference type="InParanoid" id="G8ZLJ5"/>
<evidence type="ECO:0000259" key="4">
    <source>
        <dbReference type="PROSITE" id="PS50003"/>
    </source>
</evidence>
<reference evidence="7 8" key="1">
    <citation type="journal article" date="2011" name="Proc. Natl. Acad. Sci. U.S.A.">
        <title>Evolutionary erosion of yeast sex chromosomes by mating-type switching accidents.</title>
        <authorList>
            <person name="Gordon J.L."/>
            <person name="Armisen D."/>
            <person name="Proux-Wera E."/>
            <person name="Oheigeartaigh S.S."/>
            <person name="Byrne K.P."/>
            <person name="Wolfe K.H."/>
        </authorList>
    </citation>
    <scope>NUCLEOTIDE SEQUENCE [LARGE SCALE GENOMIC DNA]</scope>
    <source>
        <strain evidence="8">ATCC 10662 / CBS 1146 / NBRC 0425 / NCYC 2629 / NRRL Y-866</strain>
    </source>
</reference>
<dbReference type="GO" id="GO:0005096">
    <property type="term" value="F:GTPase activator activity"/>
    <property type="evidence" value="ECO:0007669"/>
    <property type="project" value="UniProtKB-KW"/>
</dbReference>
<dbReference type="PROSITE" id="PS50003">
    <property type="entry name" value="PH_DOMAIN"/>
    <property type="match status" value="1"/>
</dbReference>
<feature type="domain" description="Rho-GAP" evidence="6">
    <location>
        <begin position="1863"/>
        <end position="2061"/>
    </location>
</feature>
<feature type="domain" description="PH" evidence="4">
    <location>
        <begin position="1783"/>
        <end position="1844"/>
    </location>
</feature>
<dbReference type="PANTHER" id="PTHR23176:SF96">
    <property type="entry name" value="GTPASE-ACTIVATING PROTEIN BEM2_IPL2"/>
    <property type="match status" value="1"/>
</dbReference>
<dbReference type="SUPFAM" id="SSF48366">
    <property type="entry name" value="Ras GEF"/>
    <property type="match status" value="2"/>
</dbReference>
<feature type="compositionally biased region" description="Polar residues" evidence="3">
    <location>
        <begin position="79"/>
        <end position="88"/>
    </location>
</feature>
<gene>
    <name evidence="7" type="primary">TDEL0A01570</name>
    <name evidence="7" type="ORF">TDEL_0A01570</name>
</gene>
<evidence type="ECO:0008006" key="9">
    <source>
        <dbReference type="Google" id="ProtNLM"/>
    </source>
</evidence>
<dbReference type="InterPro" id="IPR001895">
    <property type="entry name" value="RASGEF_cat_dom"/>
</dbReference>
<dbReference type="PROSITE" id="PS50238">
    <property type="entry name" value="RHOGAP"/>
    <property type="match status" value="1"/>
</dbReference>
<feature type="region of interest" description="Disordered" evidence="3">
    <location>
        <begin position="1676"/>
        <end position="1706"/>
    </location>
</feature>
<dbReference type="Gene3D" id="1.10.555.10">
    <property type="entry name" value="Rho GTPase activation protein"/>
    <property type="match status" value="1"/>
</dbReference>
<dbReference type="Pfam" id="PF00169">
    <property type="entry name" value="PH"/>
    <property type="match status" value="1"/>
</dbReference>
<dbReference type="InterPro" id="IPR000198">
    <property type="entry name" value="RhoGAP_dom"/>
</dbReference>
<accession>G8ZLJ5</accession>
<protein>
    <recommendedName>
        <fullName evidence="9">Rho-GAP domain-containing protein</fullName>
    </recommendedName>
</protein>
<dbReference type="GeneID" id="11502832"/>
<evidence type="ECO:0000313" key="8">
    <source>
        <dbReference type="Proteomes" id="UP000005627"/>
    </source>
</evidence>
<sequence length="2063" mass="231633">MKGLIWPSKNKKNSGHGSNPPTSTSSLGRSKKIASTRSLSPSASSLLVNKSHAAPSVAQSGPLGGNEYQGDSSNRRKSSANLSLKSYTNSNPSNRRASRSIYMSESHSKSVKSVSSLNHKGEESSIRSNGSGNHGVTSGSDTDVILDEFDNGSQSETFMRESLNATLVSGTSNSEKRIYNEHSVGTAVKAVESRISLNRDNYDTVVFKTGWINRSQGTSHISASSSTHQLRSGLYSSSGGSHRESRFFHDASEPQITVPEYRIYRAQLKGPILNLYRSGLPTNVKFFDPTIGGSLDETPVLTPASSSTETLTKQINPQEAEPPMIEYLSEKYPHPGLKLNNERKIVAGDVESLCHAILFAHPEAGEDDLKNQKAIINLILVLPLLDHFNKFLRMFNQFGLTFTKHSSKVTSKSLQYHGVSPSIDNLMTERLGLVVKTILDMFPSFLLDDLMFQEIIHLLDVISLHNDEISNNLKMAVADKHNELNRITAFSKPNNFNGSRPKEAKLESKKLLDEILNAEEFLKTDIDSLATEIHEINLKFDRSWAPRFDYSLLYDSKYINTNIVALNPLTFNNKVNVHFLGRLLVCHLFSDDQKVSSDPKMRAKILTKWVEFGIKFEHLGDMVSWLAVATIICSVPILRLESLWTQIPENILKTIFKDWLPTIAQLDRRHLSSKSTSSVFILAPPNLDNPFIKSNVISYFGDLIIHADDLTAETKLKYLERKINRTKNAFHKWQQRLGTSDTRGNDSGQSINDIKPETSRIYQFWKFHLDQQNLSMEDIMKLSIQSETPKVDQIFYSNIGSQRSPLSTGGYLPLLFNDIYPSYSIFPQKSLIGAAGASEASQQSRESMNQSKSSLRRSTAFAADDLPSRTSSLSVSDPLDLSQITGLANIDAPLIKEISIKQSNRQHMLKCIRDAFNIDSDVFHVSDDLVFKSLNDLEATSRPSSVVIETPKRFSQHSSSNGTMPNPRDSQDASNRLSRTLENLDFFNNIVTVSDPLKESLIEVALKSGSLDKIYDLLVLTASIFSKLIDTKDLERYYYHKRHRNLRQSAPLSDDTIGLLDYAFVKLTMDMDVFTETFFNSYKSFATTTSVIENLAKRYIGAKSCACTISQFLNSDSRKNDGALNDAKFPVWDAKVLHDEVNTIFWAKIQIGAAEAISNLVKHHYADFTDNLTANSTLQDFLKVMEQDVTAEWPIRSIQLKQKNIEDHSEVENLISRLLELFNEIRTSYQKQLYRPLGIDRTSRKVTGLLSSFHKMSLTDFNSYLTSNDYEDPMITHLHTMKVNDYEGIMKWVYSLDSFITKKFEMVSKKDWFATFQILELFSYESLTSLFCLPLHSTSYNIVTSGTSQLDDLEISNVFSWLVNSVTNTGNSKMPLLDKLPASVKLLIQLHVSLTNFFMVEITDLWKSSEDRIQTCAIVLQMLSYVRWKNSSVDLFQPEEEKGQDITSPHIPCYIETAITNAIVSPESRYYEHAWSACHNVLSSSKSSSPTTISSILANADDQTIKSFIDLDGAYTARSRNLCPCPGWFISRLLEISQFVPNMSIMNSKLINFDKRRFVNNIISNTLDLVPSPEDGLVDESRAPFGIALFQTLLDSGKKFKRTTRSHAISESKAMKYQERGLFNEILIKEVEKIKRDHKKIEMLGALDRDNKRSAIVQQMIQRKHRSSVVIPNLQMNSQGSAGSSTSFSSMGSSNTISGSAKDKRSSMAIGNVRNSVISNSGHTHMGKKLGGFFKRPFSIGGFNSSASNSSLSSILIPGVQDDGSVSPENLPALDPSVMQDQKSAISIRTFEIKSILEAINHSGSSAHSFSFKILMQDGHEHLFQATSANDLDEWMRMINASKRYAFHSKKFKGKTHNKMFGVPLEDVCEREGTLIPTIIVKLLDEIEMRGLDEVGLYRIPGSVGSVNALKNAFDEEGAVGNSFTLEDDRWFEINAIAGCFKMYLRELPDCLFSNEKVADFAELALKLKTSQITMEEYKTRMVEYLQNLPPCYYQTLKRIFHHLHKVHTHMDSNRMDASNLAIVFSMSFINQDDLASSMGPTLGAVQSILQNFIKHPNDYFIA</sequence>
<dbReference type="KEGG" id="tdl:TDEL_0A01570"/>
<dbReference type="OrthoDB" id="79452at2759"/>
<keyword evidence="2" id="KW-0344">Guanine-nucleotide releasing factor</keyword>
<dbReference type="Pfam" id="PF00618">
    <property type="entry name" value="RasGEF_N"/>
    <property type="match status" value="1"/>
</dbReference>
<feature type="compositionally biased region" description="Polar residues" evidence="3">
    <location>
        <begin position="219"/>
        <end position="230"/>
    </location>
</feature>
<dbReference type="EMBL" id="HE616742">
    <property type="protein sequence ID" value="CCE89489.1"/>
    <property type="molecule type" value="Genomic_DNA"/>
</dbReference>
<dbReference type="SMART" id="SM00324">
    <property type="entry name" value="RhoGAP"/>
    <property type="match status" value="1"/>
</dbReference>
<dbReference type="SUPFAM" id="SSF50729">
    <property type="entry name" value="PH domain-like"/>
    <property type="match status" value="1"/>
</dbReference>
<dbReference type="HOGENOM" id="CLU_002085_0_0_1"/>
<keyword evidence="8" id="KW-1185">Reference proteome</keyword>
<feature type="compositionally biased region" description="Polar residues" evidence="3">
    <location>
        <begin position="126"/>
        <end position="141"/>
    </location>
</feature>
<feature type="domain" description="N-terminal Ras-GEF" evidence="5">
    <location>
        <begin position="1047"/>
        <end position="1205"/>
    </location>
</feature>
<dbReference type="Gene3D" id="1.10.840.10">
    <property type="entry name" value="Ras guanine-nucleotide exchange factors catalytic domain"/>
    <property type="match status" value="1"/>
</dbReference>
<feature type="compositionally biased region" description="Low complexity" evidence="3">
    <location>
        <begin position="1678"/>
        <end position="1700"/>
    </location>
</feature>
<feature type="compositionally biased region" description="Polar residues" evidence="3">
    <location>
        <begin position="15"/>
        <end position="28"/>
    </location>
</feature>
<dbReference type="CDD" id="cd06224">
    <property type="entry name" value="REM"/>
    <property type="match status" value="1"/>
</dbReference>
<evidence type="ECO:0000313" key="7">
    <source>
        <dbReference type="EMBL" id="CCE89489.1"/>
    </source>
</evidence>
<dbReference type="InterPro" id="IPR036964">
    <property type="entry name" value="RASGEF_cat_dom_sf"/>
</dbReference>
<dbReference type="GO" id="GO:0030036">
    <property type="term" value="P:actin cytoskeleton organization"/>
    <property type="evidence" value="ECO:0007669"/>
    <property type="project" value="EnsemblFungi"/>
</dbReference>
<dbReference type="STRING" id="1076872.G8ZLJ5"/>
<evidence type="ECO:0000259" key="6">
    <source>
        <dbReference type="PROSITE" id="PS50238"/>
    </source>
</evidence>
<dbReference type="InterPro" id="IPR023578">
    <property type="entry name" value="Ras_GEF_dom_sf"/>
</dbReference>
<dbReference type="GO" id="GO:0044879">
    <property type="term" value="P:mitotic morphogenesis checkpoint signaling"/>
    <property type="evidence" value="ECO:0007669"/>
    <property type="project" value="EnsemblFungi"/>
</dbReference>
<dbReference type="Gene3D" id="2.30.29.30">
    <property type="entry name" value="Pleckstrin-homology domain (PH domain)/Phosphotyrosine-binding domain (PTB)"/>
    <property type="match status" value="1"/>
</dbReference>
<dbReference type="Proteomes" id="UP000005627">
    <property type="component" value="Chromosome 1"/>
</dbReference>
<dbReference type="SMART" id="SM00229">
    <property type="entry name" value="RasGEFN"/>
    <property type="match status" value="1"/>
</dbReference>
<feature type="region of interest" description="Disordered" evidence="3">
    <location>
        <begin position="1"/>
        <end position="144"/>
    </location>
</feature>
<feature type="region of interest" description="Disordered" evidence="3">
    <location>
        <begin position="219"/>
        <end position="238"/>
    </location>
</feature>
<dbReference type="RefSeq" id="XP_003678700.1">
    <property type="nucleotide sequence ID" value="XM_003678652.1"/>
</dbReference>
<dbReference type="GO" id="GO:0005938">
    <property type="term" value="C:cell cortex"/>
    <property type="evidence" value="ECO:0007669"/>
    <property type="project" value="EnsemblFungi"/>
</dbReference>
<dbReference type="InterPro" id="IPR011993">
    <property type="entry name" value="PH-like_dom_sf"/>
</dbReference>
<evidence type="ECO:0000256" key="1">
    <source>
        <dbReference type="ARBA" id="ARBA00022468"/>
    </source>
</evidence>
<keyword evidence="1" id="KW-0343">GTPase activation</keyword>